<dbReference type="Proteomes" id="UP000515406">
    <property type="component" value="Chromosome"/>
</dbReference>
<sequence>MRRKEDPLLAELRRWGYAHANRYTLSRADRSRHVLENAKDYAPKTVEQAFCELVERDGRQRRRFMAEQAGLTALGEIPAWAVDPVRARNDADRPHDNPEVAVDIGIPDDLRWIDRALASMSRQFPLRLLVVRTEFTVAASQAVKARMVAEQYGGTLSVWQYRRELQRGIDWLSGVAVAA</sequence>
<evidence type="ECO:0000313" key="2">
    <source>
        <dbReference type="Proteomes" id="UP000515406"/>
    </source>
</evidence>
<name>A0A6V7EPE6_9XANT</name>
<keyword evidence="2" id="KW-1185">Reference proteome</keyword>
<gene>
    <name evidence="1" type="ORF">CFBP498_38090</name>
</gene>
<protein>
    <submittedName>
        <fullName evidence="1">Uncharacterized protein</fullName>
    </submittedName>
</protein>
<organism evidence="1 2">
    <name type="scientific">Xanthomonas hortorum pv. vitians</name>
    <dbReference type="NCBI Taxonomy" id="83224"/>
    <lineage>
        <taxon>Bacteria</taxon>
        <taxon>Pseudomonadati</taxon>
        <taxon>Pseudomonadota</taxon>
        <taxon>Gammaproteobacteria</taxon>
        <taxon>Lysobacterales</taxon>
        <taxon>Lysobacteraceae</taxon>
        <taxon>Xanthomonas</taxon>
    </lineage>
</organism>
<dbReference type="EMBL" id="LR828257">
    <property type="protein sequence ID" value="CAD0353149.1"/>
    <property type="molecule type" value="Genomic_DNA"/>
</dbReference>
<dbReference type="EMBL" id="LR828257">
    <property type="protein sequence ID" value="CAD0353142.1"/>
    <property type="molecule type" value="Genomic_DNA"/>
</dbReference>
<dbReference type="AlphaFoldDB" id="A0A6V7EPE6"/>
<accession>A0A6V7EPE6</accession>
<reference evidence="1 2" key="1">
    <citation type="submission" date="2020-07" db="EMBL/GenBank/DDBJ databases">
        <authorList>
            <person name="Pothier F. J."/>
        </authorList>
    </citation>
    <scope>NUCLEOTIDE SEQUENCE [LARGE SCALE GENOMIC DNA]</scope>
    <source>
        <strain evidence="1 2">CFBP 498</strain>
    </source>
</reference>
<proteinExistence type="predicted"/>
<dbReference type="RefSeq" id="WP_074057808.1">
    <property type="nucleotide sequence ID" value="NZ_JAJTZO010000041.1"/>
</dbReference>
<evidence type="ECO:0000313" key="1">
    <source>
        <dbReference type="EMBL" id="CAD0353142.1"/>
    </source>
</evidence>